<dbReference type="CDD" id="cd00593">
    <property type="entry name" value="RIBOc"/>
    <property type="match status" value="2"/>
</dbReference>
<name>A0A075AY69_ROZAC</name>
<evidence type="ECO:0000256" key="11">
    <source>
        <dbReference type="PROSITE-ProRule" id="PRU00657"/>
    </source>
</evidence>
<dbReference type="Pfam" id="PF00636">
    <property type="entry name" value="Ribonuclease_3"/>
    <property type="match status" value="2"/>
</dbReference>
<dbReference type="OMA" id="HDANTEQ"/>
<dbReference type="GO" id="GO:0004525">
    <property type="term" value="F:ribonuclease III activity"/>
    <property type="evidence" value="ECO:0007669"/>
    <property type="project" value="InterPro"/>
</dbReference>
<dbReference type="AlphaFoldDB" id="A0A075AY69"/>
<evidence type="ECO:0000259" key="14">
    <source>
        <dbReference type="PROSITE" id="PS51194"/>
    </source>
</evidence>
<evidence type="ECO:0000256" key="7">
    <source>
        <dbReference type="ARBA" id="ARBA00022840"/>
    </source>
</evidence>
<comment type="similarity">
    <text evidence="11">Belongs to the helicase family. Dicer subfamily.</text>
</comment>
<dbReference type="Gene3D" id="3.30.160.380">
    <property type="entry name" value="Dicer dimerisation domain"/>
    <property type="match status" value="1"/>
</dbReference>
<dbReference type="SMART" id="SM00535">
    <property type="entry name" value="RIBOc"/>
    <property type="match status" value="2"/>
</dbReference>
<evidence type="ECO:0000256" key="6">
    <source>
        <dbReference type="ARBA" id="ARBA00022806"/>
    </source>
</evidence>
<dbReference type="PANTHER" id="PTHR14950">
    <property type="entry name" value="DICER-RELATED"/>
    <property type="match status" value="1"/>
</dbReference>
<dbReference type="PROSITE" id="PS50142">
    <property type="entry name" value="RNASE_3_2"/>
    <property type="match status" value="2"/>
</dbReference>
<evidence type="ECO:0000313" key="16">
    <source>
        <dbReference type="EMBL" id="EPZ33509.1"/>
    </source>
</evidence>
<evidence type="ECO:0000259" key="15">
    <source>
        <dbReference type="PROSITE" id="PS51327"/>
    </source>
</evidence>
<dbReference type="Pfam" id="PF04851">
    <property type="entry name" value="ResIII"/>
    <property type="match status" value="1"/>
</dbReference>
<evidence type="ECO:0000256" key="4">
    <source>
        <dbReference type="ARBA" id="ARBA00022741"/>
    </source>
</evidence>
<dbReference type="SMART" id="SM00487">
    <property type="entry name" value="DEXDc"/>
    <property type="match status" value="1"/>
</dbReference>
<feature type="domain" description="Helicase C-terminal" evidence="14">
    <location>
        <begin position="243"/>
        <end position="413"/>
    </location>
</feature>
<dbReference type="GO" id="GO:0005524">
    <property type="term" value="F:ATP binding"/>
    <property type="evidence" value="ECO:0007669"/>
    <property type="project" value="UniProtKB-KW"/>
</dbReference>
<dbReference type="InterPro" id="IPR036389">
    <property type="entry name" value="RNase_III_sf"/>
</dbReference>
<dbReference type="PROSITE" id="PS51192">
    <property type="entry name" value="HELICASE_ATP_BIND_1"/>
    <property type="match status" value="1"/>
</dbReference>
<feature type="domain" description="RNase III" evidence="12">
    <location>
        <begin position="814"/>
        <end position="956"/>
    </location>
</feature>
<dbReference type="PANTHER" id="PTHR14950:SF37">
    <property type="entry name" value="ENDORIBONUCLEASE DICER"/>
    <property type="match status" value="1"/>
</dbReference>
<protein>
    <submittedName>
        <fullName evidence="16">p-loop containing nucleoside triphosphate hydrolase domain-containing protein</fullName>
    </submittedName>
</protein>
<dbReference type="GO" id="GO:0003723">
    <property type="term" value="F:RNA binding"/>
    <property type="evidence" value="ECO:0007669"/>
    <property type="project" value="UniProtKB-UniRule"/>
</dbReference>
<feature type="domain" description="Helicase ATP-binding" evidence="13">
    <location>
        <begin position="13"/>
        <end position="176"/>
    </location>
</feature>
<dbReference type="HOGENOM" id="CLU_000907_4_6_1"/>
<accession>A0A075AY69</accession>
<dbReference type="GO" id="GO:0046872">
    <property type="term" value="F:metal ion binding"/>
    <property type="evidence" value="ECO:0007669"/>
    <property type="project" value="UniProtKB-KW"/>
</dbReference>
<evidence type="ECO:0000256" key="8">
    <source>
        <dbReference type="ARBA" id="ARBA00022842"/>
    </source>
</evidence>
<dbReference type="GO" id="GO:0003677">
    <property type="term" value="F:DNA binding"/>
    <property type="evidence" value="ECO:0007669"/>
    <property type="project" value="InterPro"/>
</dbReference>
<organism evidence="16 17">
    <name type="scientific">Rozella allomycis (strain CSF55)</name>
    <dbReference type="NCBI Taxonomy" id="988480"/>
    <lineage>
        <taxon>Eukaryota</taxon>
        <taxon>Fungi</taxon>
        <taxon>Fungi incertae sedis</taxon>
        <taxon>Cryptomycota</taxon>
        <taxon>Cryptomycota incertae sedis</taxon>
        <taxon>Rozella</taxon>
    </lineage>
</organism>
<dbReference type="PROSITE" id="PS51194">
    <property type="entry name" value="HELICASE_CTER"/>
    <property type="match status" value="1"/>
</dbReference>
<dbReference type="SUPFAM" id="SSF69065">
    <property type="entry name" value="RNase III domain-like"/>
    <property type="match status" value="2"/>
</dbReference>
<reference evidence="16 17" key="1">
    <citation type="journal article" date="2013" name="Curr. Biol.">
        <title>Shared signatures of parasitism and phylogenomics unite Cryptomycota and microsporidia.</title>
        <authorList>
            <person name="James T.Y."/>
            <person name="Pelin A."/>
            <person name="Bonen L."/>
            <person name="Ahrendt S."/>
            <person name="Sain D."/>
            <person name="Corradi N."/>
            <person name="Stajich J.E."/>
        </authorList>
    </citation>
    <scope>NUCLEOTIDE SEQUENCE [LARGE SCALE GENOMIC DNA]</scope>
    <source>
        <strain evidence="16 17">CSF55</strain>
    </source>
</reference>
<dbReference type="InterPro" id="IPR006935">
    <property type="entry name" value="Helicase/UvrB_N"/>
</dbReference>
<gene>
    <name evidence="16" type="ORF">O9G_001260</name>
</gene>
<evidence type="ECO:0000256" key="10">
    <source>
        <dbReference type="ARBA" id="ARBA00023211"/>
    </source>
</evidence>
<evidence type="ECO:0000256" key="2">
    <source>
        <dbReference type="ARBA" id="ARBA00022723"/>
    </source>
</evidence>
<dbReference type="InterPro" id="IPR001650">
    <property type="entry name" value="Helicase_C-like"/>
</dbReference>
<dbReference type="PROSITE" id="PS51327">
    <property type="entry name" value="DICER_DSRBF"/>
    <property type="match status" value="1"/>
</dbReference>
<dbReference type="Pfam" id="PF00271">
    <property type="entry name" value="Helicase_C"/>
    <property type="match status" value="1"/>
</dbReference>
<evidence type="ECO:0000256" key="5">
    <source>
        <dbReference type="ARBA" id="ARBA00022801"/>
    </source>
</evidence>
<keyword evidence="6" id="KW-0347">Helicase</keyword>
<keyword evidence="17" id="KW-1185">Reference proteome</keyword>
<dbReference type="InterPro" id="IPR005034">
    <property type="entry name" value="Dicer_dimerisation"/>
</dbReference>
<keyword evidence="8" id="KW-0460">Magnesium</keyword>
<evidence type="ECO:0000259" key="12">
    <source>
        <dbReference type="PROSITE" id="PS50142"/>
    </source>
</evidence>
<dbReference type="EMBL" id="KE561054">
    <property type="protein sequence ID" value="EPZ33509.1"/>
    <property type="molecule type" value="Genomic_DNA"/>
</dbReference>
<dbReference type="STRING" id="988480.A0A075AY69"/>
<keyword evidence="7" id="KW-0067">ATP-binding</keyword>
<dbReference type="SUPFAM" id="SSF52540">
    <property type="entry name" value="P-loop containing nucleoside triphosphate hydrolases"/>
    <property type="match status" value="1"/>
</dbReference>
<keyword evidence="5 16" id="KW-0378">Hydrolase</keyword>
<evidence type="ECO:0000256" key="1">
    <source>
        <dbReference type="ARBA" id="ARBA00001936"/>
    </source>
</evidence>
<dbReference type="InterPro" id="IPR038248">
    <property type="entry name" value="Dicer_dimer_sf"/>
</dbReference>
<feature type="domain" description="Dicer dsRNA-binding fold" evidence="15">
    <location>
        <begin position="437"/>
        <end position="530"/>
    </location>
</feature>
<keyword evidence="4" id="KW-0547">Nucleotide-binding</keyword>
<dbReference type="Proteomes" id="UP000030755">
    <property type="component" value="Unassembled WGS sequence"/>
</dbReference>
<dbReference type="OrthoDB" id="416741at2759"/>
<keyword evidence="11" id="KW-0694">RNA-binding</keyword>
<dbReference type="Gene3D" id="1.10.1520.10">
    <property type="entry name" value="Ribonuclease III domain"/>
    <property type="match status" value="2"/>
</dbReference>
<keyword evidence="3" id="KW-0677">Repeat</keyword>
<evidence type="ECO:0000313" key="17">
    <source>
        <dbReference type="Proteomes" id="UP000030755"/>
    </source>
</evidence>
<proteinExistence type="inferred from homology"/>
<sequence>MSGPETELNISSPRDYQRKLFTIVWLPTGSGKTLIALMLLKHYICFFLVPTVALGIQQFEYLNGNLPCKVSFVYGGRNVDQWSRETWYTEIEEHQCFVMTPQLFLDGHRHALIDKSLISVVVFDECHHAVKGHPYKLIMNELQENLANIRILGLSASPSSASTIGTIESIYQSKIIMPDDEKEMEQFSPNPDVTICSYSNPLLIVETRGLVDELQLVLEEFGSGGLNIVSNFVYPMEPIWSDKIMKLVDILKGQMDNDPAFRCAIFVKKRLYAAVLTVILEKLLPNVVQARTAMGFSLYKRKSSFGTLFEVDSVKSIDDFRSGVANILVATSVAEEGIDIPQCNVVIRYDLPTNMISLVQSRGRARQKNSKYILMLNTCITQHKKMLEKIHEEEEAMAKAAKANLNEPIKEFEVNNLLDTTHFISETTGAKLTPRSALHVLNRYCQTLSSDGYTSNRPIITYKPDNGRYLCSIILPATSLANLDDLPPPQSYSTKKLAKSFAAFEICKILYKQEYLNQNLLPDIDDLLKKRRERKILSSSVQFNIQASFLKHPANINNDRFVGIPIFKKDKNTGISECLFSFLLSCDNTNLASSILSQLSFEADSCYIYGGSQFVLNDLCAEEIRIIRHYTITAVSVLDPSMRNGDYFDHSLPYAILPMRGCEIDWQSVYSTIANSYCMPMPKAADTNVIIFMLVRGGGKRFAILNKVLPERVDSPLPENMKIVLGRETFYEQLSKKYENVNPNDLLVNISPINPANLLSEMEIDCENSETKMTKTKASSILSKQFTCLSICSLYPITLNFYHHLRFLPLVIHGLSFNAAMIQFPFKNCISNYFILREALTDCHIDPKFNYERLETLGDSVLKFLTSIHVFTENPTKSEGFLTVWKDNIVCNHNLCILSKNNQFNKYLISSNFTTGKKWKSPGFATDKHVGSFRINDKRLSDLVESLLGASYIDGGFTNCLNFLGIINIYKTSIPKSMDIYYQNAYKSILFGSQGLLLALSKALGVAEFPTEFYRLFLQSISHPSNINGTGSLQRLEFLGDPVLDFTITEHLFLHSYTLSTLQMTILRSNFVNQVILGHLSFELGLPQLLIHANESISSINATFKKARNSKSVFEKPPIINAKSIKEAWLNMFKPPLPPKLYCDIYESVLGAYFLSYGWEAAKALIHKHFKKLFDLFLHPDIYIPRFPAIGYLEHKFGKELLLHFFEVPLDADENWVVTNIESLKASESRGDKFCSIGYFKGELIGVFFSFGCKRDVEIAISVCIMEKYMK</sequence>
<dbReference type="SMART" id="SM00490">
    <property type="entry name" value="HELICc"/>
    <property type="match status" value="1"/>
</dbReference>
<comment type="cofactor">
    <cofactor evidence="1">
        <name>Mn(2+)</name>
        <dbReference type="ChEBI" id="CHEBI:29035"/>
    </cofactor>
</comment>
<dbReference type="GO" id="GO:0031047">
    <property type="term" value="P:regulatory ncRNA-mediated gene silencing"/>
    <property type="evidence" value="ECO:0007669"/>
    <property type="project" value="UniProtKB-KW"/>
</dbReference>
<dbReference type="InterPro" id="IPR027417">
    <property type="entry name" value="P-loop_NTPase"/>
</dbReference>
<dbReference type="GO" id="GO:0004386">
    <property type="term" value="F:helicase activity"/>
    <property type="evidence" value="ECO:0007669"/>
    <property type="project" value="UniProtKB-KW"/>
</dbReference>
<keyword evidence="9" id="KW-0943">RNA-mediated gene silencing</keyword>
<evidence type="ECO:0000259" key="13">
    <source>
        <dbReference type="PROSITE" id="PS51192"/>
    </source>
</evidence>
<keyword evidence="10" id="KW-0464">Manganese</keyword>
<dbReference type="Gene3D" id="3.40.50.300">
    <property type="entry name" value="P-loop containing nucleotide triphosphate hydrolases"/>
    <property type="match status" value="2"/>
</dbReference>
<keyword evidence="2" id="KW-0479">Metal-binding</keyword>
<dbReference type="InterPro" id="IPR000999">
    <property type="entry name" value="RNase_III_dom"/>
</dbReference>
<feature type="domain" description="RNase III" evidence="12">
    <location>
        <begin position="997"/>
        <end position="1158"/>
    </location>
</feature>
<evidence type="ECO:0000256" key="9">
    <source>
        <dbReference type="ARBA" id="ARBA00023158"/>
    </source>
</evidence>
<evidence type="ECO:0000256" key="3">
    <source>
        <dbReference type="ARBA" id="ARBA00022737"/>
    </source>
</evidence>
<dbReference type="InterPro" id="IPR014001">
    <property type="entry name" value="Helicase_ATP-bd"/>
</dbReference>
<dbReference type="Pfam" id="PF03368">
    <property type="entry name" value="Dicer_dimer"/>
    <property type="match status" value="1"/>
</dbReference>
<dbReference type="GO" id="GO:0006396">
    <property type="term" value="P:RNA processing"/>
    <property type="evidence" value="ECO:0007669"/>
    <property type="project" value="InterPro"/>
</dbReference>